<gene>
    <name evidence="1" type="ORF">JIN85_10015</name>
</gene>
<dbReference type="EMBL" id="JAENIJ010000013">
    <property type="protein sequence ID" value="MBK1882751.1"/>
    <property type="molecule type" value="Genomic_DNA"/>
</dbReference>
<accession>A0A934S8F8</accession>
<organism evidence="1 2">
    <name type="scientific">Luteolibacter pohnpeiensis</name>
    <dbReference type="NCBI Taxonomy" id="454153"/>
    <lineage>
        <taxon>Bacteria</taxon>
        <taxon>Pseudomonadati</taxon>
        <taxon>Verrucomicrobiota</taxon>
        <taxon>Verrucomicrobiia</taxon>
        <taxon>Verrucomicrobiales</taxon>
        <taxon>Verrucomicrobiaceae</taxon>
        <taxon>Luteolibacter</taxon>
    </lineage>
</organism>
<sequence>MKTTIDIPEKELRDAMRFTNAKTKREAVIKAIEDFNRRSRVEALIAQAGTIPDFPTNDEIERADVEDAENQRKLWEG</sequence>
<comment type="caution">
    <text evidence="1">The sequence shown here is derived from an EMBL/GenBank/DDBJ whole genome shotgun (WGS) entry which is preliminary data.</text>
</comment>
<dbReference type="Proteomes" id="UP000603141">
    <property type="component" value="Unassembled WGS sequence"/>
</dbReference>
<evidence type="ECO:0000313" key="1">
    <source>
        <dbReference type="EMBL" id="MBK1882751.1"/>
    </source>
</evidence>
<name>A0A934S8F8_9BACT</name>
<evidence type="ECO:0000313" key="2">
    <source>
        <dbReference type="Proteomes" id="UP000603141"/>
    </source>
</evidence>
<dbReference type="InterPro" id="IPR019239">
    <property type="entry name" value="VapB_antitoxin"/>
</dbReference>
<dbReference type="RefSeq" id="WP_200270195.1">
    <property type="nucleotide sequence ID" value="NZ_JAENIJ010000013.1"/>
</dbReference>
<dbReference type="AlphaFoldDB" id="A0A934S8F8"/>
<reference evidence="1" key="1">
    <citation type="submission" date="2021-01" db="EMBL/GenBank/DDBJ databases">
        <title>Modified the classification status of verrucomicrobia.</title>
        <authorList>
            <person name="Feng X."/>
        </authorList>
    </citation>
    <scope>NUCLEOTIDE SEQUENCE</scope>
    <source>
        <strain evidence="1">KCTC 22041</strain>
    </source>
</reference>
<protein>
    <submittedName>
        <fullName evidence="1">Type II toxin-antitoxin system VapB family antitoxin</fullName>
    </submittedName>
</protein>
<proteinExistence type="predicted"/>
<dbReference type="Pfam" id="PF09957">
    <property type="entry name" value="VapB_antitoxin"/>
    <property type="match status" value="1"/>
</dbReference>
<keyword evidence="2" id="KW-1185">Reference proteome</keyword>